<evidence type="ECO:0000256" key="2">
    <source>
        <dbReference type="ARBA" id="ARBA00022741"/>
    </source>
</evidence>
<accession>A0AAD4Z9L8</accession>
<dbReference type="AlphaFoldDB" id="A0AAD4Z9L8"/>
<dbReference type="Gene3D" id="1.20.5.4130">
    <property type="match status" value="1"/>
</dbReference>
<dbReference type="Proteomes" id="UP001054821">
    <property type="component" value="Chromosome 3"/>
</dbReference>
<keyword evidence="6" id="KW-1185">Reference proteome</keyword>
<evidence type="ECO:0000313" key="6">
    <source>
        <dbReference type="Proteomes" id="UP001054821"/>
    </source>
</evidence>
<gene>
    <name evidence="5" type="ORF">L3X38_016900</name>
</gene>
<evidence type="ECO:0000313" key="5">
    <source>
        <dbReference type="EMBL" id="KAI5337629.1"/>
    </source>
</evidence>
<keyword evidence="3" id="KW-0611">Plant defense</keyword>
<comment type="caution">
    <text evidence="5">The sequence shown here is derived from an EMBL/GenBank/DDBJ whole genome shotgun (WGS) entry which is preliminary data.</text>
</comment>
<keyword evidence="1" id="KW-0677">Repeat</keyword>
<dbReference type="GO" id="GO:0006952">
    <property type="term" value="P:defense response"/>
    <property type="evidence" value="ECO:0007669"/>
    <property type="project" value="UniProtKB-KW"/>
</dbReference>
<dbReference type="EMBL" id="JAJFAZ020000003">
    <property type="protein sequence ID" value="KAI5337629.1"/>
    <property type="molecule type" value="Genomic_DNA"/>
</dbReference>
<evidence type="ECO:0000256" key="1">
    <source>
        <dbReference type="ARBA" id="ARBA00022737"/>
    </source>
</evidence>
<name>A0AAD4Z9L8_PRUDU</name>
<sequence>MQNTSFPSTDIGGGETQVYYIELTGILRHIEPVLEDAEKRRVKEECVRVWLEKLKDVSCDIEDVLDELSTAIPKLEEETHGTKKAFVLMKVCFSRLTSCFCCSQLVNRVGQRRQYLKENKQNYCSSRIMRSQYLFQRTG</sequence>
<dbReference type="GO" id="GO:0000166">
    <property type="term" value="F:nucleotide binding"/>
    <property type="evidence" value="ECO:0007669"/>
    <property type="project" value="UniProtKB-KW"/>
</dbReference>
<proteinExistence type="predicted"/>
<feature type="domain" description="Disease resistance N-terminal" evidence="4">
    <location>
        <begin position="23"/>
        <end position="77"/>
    </location>
</feature>
<evidence type="ECO:0000259" key="4">
    <source>
        <dbReference type="Pfam" id="PF18052"/>
    </source>
</evidence>
<dbReference type="InterPro" id="IPR041118">
    <property type="entry name" value="Rx_N"/>
</dbReference>
<keyword evidence="2" id="KW-0547">Nucleotide-binding</keyword>
<reference evidence="5 6" key="1">
    <citation type="journal article" date="2022" name="G3 (Bethesda)">
        <title>Whole-genome sequence and methylome profiling of the almond [Prunus dulcis (Mill.) D.A. Webb] cultivar 'Nonpareil'.</title>
        <authorList>
            <person name="D'Amico-Willman K.M."/>
            <person name="Ouma W.Z."/>
            <person name="Meulia T."/>
            <person name="Sideli G.M."/>
            <person name="Gradziel T.M."/>
            <person name="Fresnedo-Ramirez J."/>
        </authorList>
    </citation>
    <scope>NUCLEOTIDE SEQUENCE [LARGE SCALE GENOMIC DNA]</scope>
    <source>
        <strain evidence="5">Clone GOH B32 T37-40</strain>
    </source>
</reference>
<protein>
    <recommendedName>
        <fullName evidence="4">Disease resistance N-terminal domain-containing protein</fullName>
    </recommendedName>
</protein>
<evidence type="ECO:0000256" key="3">
    <source>
        <dbReference type="ARBA" id="ARBA00022821"/>
    </source>
</evidence>
<organism evidence="5 6">
    <name type="scientific">Prunus dulcis</name>
    <name type="common">Almond</name>
    <name type="synonym">Amygdalus dulcis</name>
    <dbReference type="NCBI Taxonomy" id="3755"/>
    <lineage>
        <taxon>Eukaryota</taxon>
        <taxon>Viridiplantae</taxon>
        <taxon>Streptophyta</taxon>
        <taxon>Embryophyta</taxon>
        <taxon>Tracheophyta</taxon>
        <taxon>Spermatophyta</taxon>
        <taxon>Magnoliopsida</taxon>
        <taxon>eudicotyledons</taxon>
        <taxon>Gunneridae</taxon>
        <taxon>Pentapetalae</taxon>
        <taxon>rosids</taxon>
        <taxon>fabids</taxon>
        <taxon>Rosales</taxon>
        <taxon>Rosaceae</taxon>
        <taxon>Amygdaloideae</taxon>
        <taxon>Amygdaleae</taxon>
        <taxon>Prunus</taxon>
    </lineage>
</organism>
<dbReference type="Pfam" id="PF18052">
    <property type="entry name" value="Rx_N"/>
    <property type="match status" value="1"/>
</dbReference>